<sequence>MSSNSKVTSWWGMTRGDIDATIAQVGLNLAQMIIPVFLLLPVGISAMFSVPHLLPGYALGFLVGGLGLAFLGKEIRNREGRTDVTAHVYGNNVPAILAFTLSIMLPIYLETHDQILAWEVTASAVIWTGIIKLISAPFAKTLRTVIPMPASMTVFGAAMYSYLALVLLQRLFDNPLVGIIALAIVASAVLAQLRITRFNIPPFLIVWLLPLAIGIINGYVKPAWTGFSFTAPWVASLGPVGALGKALPYFSVIVPMAVYQILQDIAAVEGGAAAGDEYDARKVLLCDGLGTLVCGLAGSVVTPVVYALHPPYKAMGARIGFQVWTPVVFMAIVAFGMTMFVSQLFPWSILSAMIAYVSIGVGMATLGRVPRKYHNAVLLGFVIPCGAIVISALNSALSALGVQLSNPNVQTALNKSVYWSSLQGLSSGFLFLVLVVSAVLTELIDRHFTKAAIWCLIASAFSWVGLLHAARIGWGAAPQYALGWLVAAIIVYAARWWADISAI</sequence>
<keyword evidence="3" id="KW-1185">Reference proteome</keyword>
<feature type="transmembrane region" description="Helical" evidence="1">
    <location>
        <begin position="200"/>
        <end position="220"/>
    </location>
</feature>
<dbReference type="STRING" id="891968.Anamo_1079"/>
<feature type="transmembrane region" description="Helical" evidence="1">
    <location>
        <begin position="54"/>
        <end position="71"/>
    </location>
</feature>
<feature type="transmembrane region" description="Helical" evidence="1">
    <location>
        <begin position="115"/>
        <end position="134"/>
    </location>
</feature>
<dbReference type="KEGG" id="amo:Anamo_1079"/>
<feature type="transmembrane region" description="Helical" evidence="1">
    <location>
        <begin position="417"/>
        <end position="440"/>
    </location>
</feature>
<feature type="transmembrane region" description="Helical" evidence="1">
    <location>
        <begin position="21"/>
        <end position="48"/>
    </location>
</feature>
<proteinExistence type="predicted"/>
<feature type="transmembrane region" description="Helical" evidence="1">
    <location>
        <begin position="321"/>
        <end position="341"/>
    </location>
</feature>
<evidence type="ECO:0008006" key="4">
    <source>
        <dbReference type="Google" id="ProtNLM"/>
    </source>
</evidence>
<reference evidence="3" key="1">
    <citation type="journal article" date="2013" name="Stand. Genomic Sci.">
        <title>Complete genome sequence of the moderate thermophile Anaerobaculum mobile type strain (NGA(T)).</title>
        <authorList>
            <person name="Mavromatis K."/>
            <person name="Stackebrandt E."/>
            <person name="Held B."/>
            <person name="Lapidus A."/>
            <person name="Nolan M."/>
            <person name="Lucas S."/>
            <person name="Hammon N."/>
            <person name="Deshpande S."/>
            <person name="Cheng J.F."/>
            <person name="Tapia R."/>
            <person name="Goodwin L.A."/>
            <person name="Pitluck S."/>
            <person name="Liolios K."/>
            <person name="Pagani I."/>
            <person name="Ivanova N."/>
            <person name="Mikhailova N."/>
            <person name="Huntemann M."/>
            <person name="Pati A."/>
            <person name="Chen A."/>
            <person name="Palaniappan K."/>
            <person name="Land M."/>
            <person name="Rohde M."/>
            <person name="Spring S."/>
            <person name="Goker M."/>
            <person name="Woyke T."/>
            <person name="Detter J.C."/>
            <person name="Bristow J."/>
            <person name="Eisen J.A."/>
            <person name="Markowitz V."/>
            <person name="Hugenholtz P."/>
            <person name="Klenk H.P."/>
            <person name="Kyrpides N.C."/>
        </authorList>
    </citation>
    <scope>NUCLEOTIDE SEQUENCE</scope>
    <source>
        <strain evidence="3">ATCC BAA-54 / DSM 13181 / NGA</strain>
    </source>
</reference>
<protein>
    <recommendedName>
        <fullName evidence="4">Permease</fullName>
    </recommendedName>
</protein>
<name>I4BWP7_ACEMN</name>
<dbReference type="HOGENOM" id="CLU_020957_1_0_0"/>
<accession>I4BWP7</accession>
<feature type="transmembrane region" description="Helical" evidence="1">
    <location>
        <begin position="480"/>
        <end position="498"/>
    </location>
</feature>
<organism evidence="2 3">
    <name type="scientific">Acetomicrobium mobile (strain ATCC BAA-54 / DSM 13181 / JCM 12221 / NGA)</name>
    <name type="common">Anaerobaculum mobile</name>
    <dbReference type="NCBI Taxonomy" id="891968"/>
    <lineage>
        <taxon>Bacteria</taxon>
        <taxon>Thermotogati</taxon>
        <taxon>Synergistota</taxon>
        <taxon>Synergistia</taxon>
        <taxon>Synergistales</taxon>
        <taxon>Acetomicrobiaceae</taxon>
        <taxon>Acetomicrobium</taxon>
    </lineage>
</organism>
<feature type="transmembrane region" description="Helical" evidence="1">
    <location>
        <begin position="347"/>
        <end position="366"/>
    </location>
</feature>
<gene>
    <name evidence="2" type="ordered locus">Anamo_1079</name>
</gene>
<dbReference type="Proteomes" id="UP000006061">
    <property type="component" value="Chromosome"/>
</dbReference>
<dbReference type="PANTHER" id="PTHR31610">
    <property type="entry name" value="SLR0360 PROTEIN"/>
    <property type="match status" value="1"/>
</dbReference>
<feature type="transmembrane region" description="Helical" evidence="1">
    <location>
        <begin position="452"/>
        <end position="474"/>
    </location>
</feature>
<feature type="transmembrane region" description="Helical" evidence="1">
    <location>
        <begin position="289"/>
        <end position="309"/>
    </location>
</feature>
<feature type="transmembrane region" description="Helical" evidence="1">
    <location>
        <begin position="378"/>
        <end position="397"/>
    </location>
</feature>
<dbReference type="AlphaFoldDB" id="I4BWP7"/>
<evidence type="ECO:0000313" key="2">
    <source>
        <dbReference type="EMBL" id="AFM21704.1"/>
    </source>
</evidence>
<keyword evidence="1" id="KW-0812">Transmembrane</keyword>
<dbReference type="EMBL" id="CP003198">
    <property type="protein sequence ID" value="AFM21704.1"/>
    <property type="molecule type" value="Genomic_DNA"/>
</dbReference>
<evidence type="ECO:0000256" key="1">
    <source>
        <dbReference type="SAM" id="Phobius"/>
    </source>
</evidence>
<feature type="transmembrane region" description="Helical" evidence="1">
    <location>
        <begin position="92"/>
        <end position="109"/>
    </location>
</feature>
<evidence type="ECO:0000313" key="3">
    <source>
        <dbReference type="Proteomes" id="UP000006061"/>
    </source>
</evidence>
<dbReference type="eggNOG" id="COG0659">
    <property type="taxonomic scope" value="Bacteria"/>
</dbReference>
<keyword evidence="1" id="KW-0472">Membrane</keyword>
<keyword evidence="1" id="KW-1133">Transmembrane helix</keyword>
<dbReference type="PANTHER" id="PTHR31610:SF0">
    <property type="entry name" value="SLC26A_SULP TRANSPORTER DOMAIN-CONTAINING PROTEIN"/>
    <property type="match status" value="1"/>
</dbReference>
<feature type="transmembrane region" description="Helical" evidence="1">
    <location>
        <begin position="174"/>
        <end position="193"/>
    </location>
</feature>
<feature type="transmembrane region" description="Helical" evidence="1">
    <location>
        <begin position="146"/>
        <end position="168"/>
    </location>
</feature>